<dbReference type="PANTHER" id="PTHR23028">
    <property type="entry name" value="ACETYLTRANSFERASE"/>
    <property type="match status" value="1"/>
</dbReference>
<dbReference type="HOGENOM" id="CLU_005679_1_4_0"/>
<gene>
    <name evidence="3" type="ordered locus">AciX9_0243</name>
</gene>
<dbReference type="PANTHER" id="PTHR23028:SF53">
    <property type="entry name" value="ACYL_TRANSF_3 DOMAIN-CONTAINING PROTEIN"/>
    <property type="match status" value="1"/>
</dbReference>
<dbReference type="Pfam" id="PF01757">
    <property type="entry name" value="Acyl_transf_3"/>
    <property type="match status" value="1"/>
</dbReference>
<accession>E8WW11</accession>
<dbReference type="GO" id="GO:0016747">
    <property type="term" value="F:acyltransferase activity, transferring groups other than amino-acyl groups"/>
    <property type="evidence" value="ECO:0007669"/>
    <property type="project" value="InterPro"/>
</dbReference>
<feature type="transmembrane region" description="Helical" evidence="1">
    <location>
        <begin position="133"/>
        <end position="157"/>
    </location>
</feature>
<dbReference type="EMBL" id="CP002480">
    <property type="protein sequence ID" value="ADW67317.1"/>
    <property type="molecule type" value="Genomic_DNA"/>
</dbReference>
<feature type="transmembrane region" description="Helical" evidence="1">
    <location>
        <begin position="7"/>
        <end position="24"/>
    </location>
</feature>
<dbReference type="GO" id="GO:0009103">
    <property type="term" value="P:lipopolysaccharide biosynthetic process"/>
    <property type="evidence" value="ECO:0007669"/>
    <property type="project" value="TreeGrafter"/>
</dbReference>
<feature type="transmembrane region" description="Helical" evidence="1">
    <location>
        <begin position="30"/>
        <end position="51"/>
    </location>
</feature>
<keyword evidence="1" id="KW-1133">Transmembrane helix</keyword>
<evidence type="ECO:0000313" key="3">
    <source>
        <dbReference type="EMBL" id="ADW67317.1"/>
    </source>
</evidence>
<reference evidence="4" key="1">
    <citation type="submission" date="2011-01" db="EMBL/GenBank/DDBJ databases">
        <title>Complete sequence of chromosome of Acidobacterium sp. MP5ACTX9.</title>
        <authorList>
            <consortium name="US DOE Joint Genome Institute"/>
            <person name="Lucas S."/>
            <person name="Copeland A."/>
            <person name="Lapidus A."/>
            <person name="Cheng J.-F."/>
            <person name="Goodwin L."/>
            <person name="Pitluck S."/>
            <person name="Teshima H."/>
            <person name="Detter J.C."/>
            <person name="Han C."/>
            <person name="Tapia R."/>
            <person name="Land M."/>
            <person name="Hauser L."/>
            <person name="Kyrpides N."/>
            <person name="Ivanova N."/>
            <person name="Ovchinnikova G."/>
            <person name="Pagani I."/>
            <person name="Rawat S.R."/>
            <person name="Mannisto M."/>
            <person name="Haggblom M.M."/>
            <person name="Woyke T."/>
        </authorList>
    </citation>
    <scope>NUCLEOTIDE SEQUENCE [LARGE SCALE GENOMIC DNA]</scope>
    <source>
        <strain evidence="4">MP5ACTX9</strain>
    </source>
</reference>
<feature type="transmembrane region" description="Helical" evidence="1">
    <location>
        <begin position="71"/>
        <end position="88"/>
    </location>
</feature>
<evidence type="ECO:0000313" key="4">
    <source>
        <dbReference type="Proteomes" id="UP000000343"/>
    </source>
</evidence>
<evidence type="ECO:0000256" key="1">
    <source>
        <dbReference type="SAM" id="Phobius"/>
    </source>
</evidence>
<feature type="transmembrane region" description="Helical" evidence="1">
    <location>
        <begin position="237"/>
        <end position="255"/>
    </location>
</feature>
<dbReference type="OrthoDB" id="9796461at2"/>
<dbReference type="PaxDb" id="1198114-AciX9_0243"/>
<dbReference type="AlphaFoldDB" id="E8WW11"/>
<dbReference type="KEGG" id="acm:AciX9_0243"/>
<dbReference type="eggNOG" id="COG1835">
    <property type="taxonomic scope" value="Bacteria"/>
</dbReference>
<dbReference type="RefSeq" id="WP_013578645.1">
    <property type="nucleotide sequence ID" value="NC_015064.1"/>
</dbReference>
<dbReference type="Proteomes" id="UP000000343">
    <property type="component" value="Chromosome"/>
</dbReference>
<organism evidence="4">
    <name type="scientific">Granulicella tundricola (strain ATCC BAA-1859 / DSM 23138 / MP5ACTX9)</name>
    <dbReference type="NCBI Taxonomy" id="1198114"/>
    <lineage>
        <taxon>Bacteria</taxon>
        <taxon>Pseudomonadati</taxon>
        <taxon>Acidobacteriota</taxon>
        <taxon>Terriglobia</taxon>
        <taxon>Terriglobales</taxon>
        <taxon>Acidobacteriaceae</taxon>
        <taxon>Granulicella</taxon>
    </lineage>
</organism>
<dbReference type="InterPro" id="IPR002656">
    <property type="entry name" value="Acyl_transf_3_dom"/>
</dbReference>
<name>E8WW11_GRATM</name>
<keyword evidence="1" id="KW-0472">Membrane</keyword>
<dbReference type="STRING" id="1198114.AciX9_0243"/>
<feature type="transmembrane region" description="Helical" evidence="1">
    <location>
        <begin position="94"/>
        <end position="121"/>
    </location>
</feature>
<feature type="domain" description="Acyltransferase 3" evidence="2">
    <location>
        <begin position="5"/>
        <end position="309"/>
    </location>
</feature>
<keyword evidence="4" id="KW-1185">Reference proteome</keyword>
<sequence>MKRIDQLDGVRALAIGAVFLHHAFQVKMLWAGVDLFFILSGFLITGILIGAKEKPLGSYFSHFYERRARRILPPYVVLLIVVSIFFGVEWIRHWYLFFFLMNALVSFHAANLEPLAVLWSLSVEEQFYMVWPFVVYFLDETAIAWAAGGLVVLAPLLRWVFTPHFAEHWQIYMLTPFRMDLMAVGALLAVVWRRRRDLVERFGAWGLAMTVAALGVFGALSRYPWFTTTANTRAANVWVYELTLLASLGVILWALSGRGVGLLRWSPLRYLGRISYMFYLIHVPALKLSERWIGNRYESAGVALAGTLLFSAASWRWYEQPILFWKAKSRVRREAEQDEKAITAPRG</sequence>
<dbReference type="GO" id="GO:0016020">
    <property type="term" value="C:membrane"/>
    <property type="evidence" value="ECO:0007669"/>
    <property type="project" value="TreeGrafter"/>
</dbReference>
<keyword evidence="3" id="KW-0012">Acyltransferase</keyword>
<keyword evidence="3" id="KW-0808">Transferase</keyword>
<dbReference type="InterPro" id="IPR050879">
    <property type="entry name" value="Acyltransferase_3"/>
</dbReference>
<protein>
    <submittedName>
        <fullName evidence="3">Acyltransferase 3</fullName>
    </submittedName>
</protein>
<feature type="transmembrane region" description="Helical" evidence="1">
    <location>
        <begin position="204"/>
        <end position="225"/>
    </location>
</feature>
<evidence type="ECO:0000259" key="2">
    <source>
        <dbReference type="Pfam" id="PF01757"/>
    </source>
</evidence>
<keyword evidence="1" id="KW-0812">Transmembrane</keyword>
<proteinExistence type="predicted"/>
<feature type="transmembrane region" description="Helical" evidence="1">
    <location>
        <begin position="169"/>
        <end position="192"/>
    </location>
</feature>